<accession>A0A8K0W8L4</accession>
<comment type="caution">
    <text evidence="1">The sequence shown here is derived from an EMBL/GenBank/DDBJ whole genome shotgun (WGS) entry which is preliminary data.</text>
</comment>
<gene>
    <name evidence="1" type="ORF">BKA59DRAFT_558648</name>
</gene>
<dbReference type="EMBL" id="JAGPXF010000006">
    <property type="protein sequence ID" value="KAH7239298.1"/>
    <property type="molecule type" value="Genomic_DNA"/>
</dbReference>
<evidence type="ECO:0000313" key="2">
    <source>
        <dbReference type="Proteomes" id="UP000813427"/>
    </source>
</evidence>
<sequence length="272" mass="30481">MRCNQHTPKPTNPYDLDSWFVQPREAHSAPRLRLSSSAQLKYDDDAAKDHIVAVCELTDATAEAAGYDAGESLESFDEVHDDIIRKHTAPNPGLILGSKGTKVPLERLGVRHEYYANDLKIEQVYVGYSALLLEDAYPKMDNNTASPGIALMDDLKFIGTRTEPSGQSCQKNIIYYENGLVLGTIQHIKAAIHGSLSKEGMRVFIERWQREGHSTINGRRPSPVAKIFVSAGSRRRPHDVSLYEESNVDMHYRLMCSGRVKVPTNFSLSYFI</sequence>
<name>A0A8K0W8L4_9HYPO</name>
<organism evidence="1 2">
    <name type="scientific">Fusarium tricinctum</name>
    <dbReference type="NCBI Taxonomy" id="61284"/>
    <lineage>
        <taxon>Eukaryota</taxon>
        <taxon>Fungi</taxon>
        <taxon>Dikarya</taxon>
        <taxon>Ascomycota</taxon>
        <taxon>Pezizomycotina</taxon>
        <taxon>Sordariomycetes</taxon>
        <taxon>Hypocreomycetidae</taxon>
        <taxon>Hypocreales</taxon>
        <taxon>Nectriaceae</taxon>
        <taxon>Fusarium</taxon>
        <taxon>Fusarium tricinctum species complex</taxon>
    </lineage>
</organism>
<keyword evidence="2" id="KW-1185">Reference proteome</keyword>
<evidence type="ECO:0000313" key="1">
    <source>
        <dbReference type="EMBL" id="KAH7239298.1"/>
    </source>
</evidence>
<reference evidence="1" key="1">
    <citation type="journal article" date="2021" name="Nat. Commun.">
        <title>Genetic determinants of endophytism in the Arabidopsis root mycobiome.</title>
        <authorList>
            <person name="Mesny F."/>
            <person name="Miyauchi S."/>
            <person name="Thiergart T."/>
            <person name="Pickel B."/>
            <person name="Atanasova L."/>
            <person name="Karlsson M."/>
            <person name="Huettel B."/>
            <person name="Barry K.W."/>
            <person name="Haridas S."/>
            <person name="Chen C."/>
            <person name="Bauer D."/>
            <person name="Andreopoulos W."/>
            <person name="Pangilinan J."/>
            <person name="LaButti K."/>
            <person name="Riley R."/>
            <person name="Lipzen A."/>
            <person name="Clum A."/>
            <person name="Drula E."/>
            <person name="Henrissat B."/>
            <person name="Kohler A."/>
            <person name="Grigoriev I.V."/>
            <person name="Martin F.M."/>
            <person name="Hacquard S."/>
        </authorList>
    </citation>
    <scope>NUCLEOTIDE SEQUENCE</scope>
    <source>
        <strain evidence="1">MPI-SDFR-AT-0068</strain>
    </source>
</reference>
<dbReference type="Proteomes" id="UP000813427">
    <property type="component" value="Unassembled WGS sequence"/>
</dbReference>
<proteinExistence type="predicted"/>
<dbReference type="OrthoDB" id="10462008at2759"/>
<protein>
    <submittedName>
        <fullName evidence="1">Uncharacterized protein</fullName>
    </submittedName>
</protein>
<dbReference type="AlphaFoldDB" id="A0A8K0W8L4"/>